<gene>
    <name evidence="2" type="ORF">BECKLFY1418A_GA0070994_104216</name>
</gene>
<evidence type="ECO:0000313" key="2">
    <source>
        <dbReference type="EMBL" id="VFJ94624.1"/>
    </source>
</evidence>
<name>A0A450UPZ4_9GAMM</name>
<feature type="compositionally biased region" description="Basic and acidic residues" evidence="1">
    <location>
        <begin position="77"/>
        <end position="87"/>
    </location>
</feature>
<feature type="region of interest" description="Disordered" evidence="1">
    <location>
        <begin position="68"/>
        <end position="102"/>
    </location>
</feature>
<organism evidence="2">
    <name type="scientific">Candidatus Kentrum sp. LFY</name>
    <dbReference type="NCBI Taxonomy" id="2126342"/>
    <lineage>
        <taxon>Bacteria</taxon>
        <taxon>Pseudomonadati</taxon>
        <taxon>Pseudomonadota</taxon>
        <taxon>Gammaproteobacteria</taxon>
        <taxon>Candidatus Kentrum</taxon>
    </lineage>
</organism>
<reference evidence="2" key="1">
    <citation type="submission" date="2019-02" db="EMBL/GenBank/DDBJ databases">
        <authorList>
            <person name="Gruber-Vodicka R. H."/>
            <person name="Seah K. B. B."/>
        </authorList>
    </citation>
    <scope>NUCLEOTIDE SEQUENCE</scope>
    <source>
        <strain evidence="2">BECK_M6</strain>
    </source>
</reference>
<evidence type="ECO:0000256" key="1">
    <source>
        <dbReference type="SAM" id="MobiDB-lite"/>
    </source>
</evidence>
<proteinExistence type="predicted"/>
<dbReference type="AlphaFoldDB" id="A0A450UPZ4"/>
<sequence>MRVNPCELTYERGYFAGPQASAWGAFSLRLPDRAPELELGHERRFSSDPCSYPRTGYHGGAKPSGWTARISFSGGPAEHDKQNDLGHDGCSMQYRSKETDSR</sequence>
<dbReference type="EMBL" id="CAADFH010000042">
    <property type="protein sequence ID" value="VFJ94624.1"/>
    <property type="molecule type" value="Genomic_DNA"/>
</dbReference>
<accession>A0A450UPZ4</accession>
<protein>
    <submittedName>
        <fullName evidence="2">Uncharacterized protein</fullName>
    </submittedName>
</protein>